<dbReference type="Proteomes" id="UP000279284">
    <property type="component" value="Chromosome"/>
</dbReference>
<gene>
    <name evidence="3" type="ORF">NCTC10296_01725</name>
</gene>
<feature type="region of interest" description="Disordered" evidence="1">
    <location>
        <begin position="55"/>
        <end position="83"/>
    </location>
</feature>
<evidence type="ECO:0008006" key="5">
    <source>
        <dbReference type="Google" id="ProtNLM"/>
    </source>
</evidence>
<name>A0A3S4NP73_9NEIS</name>
<dbReference type="AlphaFoldDB" id="A0A3S4NP73"/>
<dbReference type="RefSeq" id="WP_085417052.1">
    <property type="nucleotide sequence ID" value="NZ_CAUJPY010000009.1"/>
</dbReference>
<feature type="signal peptide" evidence="2">
    <location>
        <begin position="1"/>
        <end position="25"/>
    </location>
</feature>
<keyword evidence="4" id="KW-1185">Reference proteome</keyword>
<keyword evidence="2" id="KW-0732">Signal</keyword>
<evidence type="ECO:0000313" key="3">
    <source>
        <dbReference type="EMBL" id="VEF02304.1"/>
    </source>
</evidence>
<dbReference type="KEGG" id="nci:NCTC10296_01725"/>
<dbReference type="PROSITE" id="PS51257">
    <property type="entry name" value="PROKAR_LIPOPROTEIN"/>
    <property type="match status" value="1"/>
</dbReference>
<evidence type="ECO:0000256" key="1">
    <source>
        <dbReference type="SAM" id="MobiDB-lite"/>
    </source>
</evidence>
<organism evidence="3 4">
    <name type="scientific">Neisseria canis</name>
    <dbReference type="NCBI Taxonomy" id="493"/>
    <lineage>
        <taxon>Bacteria</taxon>
        <taxon>Pseudomonadati</taxon>
        <taxon>Pseudomonadota</taxon>
        <taxon>Betaproteobacteria</taxon>
        <taxon>Neisseriales</taxon>
        <taxon>Neisseriaceae</taxon>
        <taxon>Neisseria</taxon>
    </lineage>
</organism>
<evidence type="ECO:0000313" key="4">
    <source>
        <dbReference type="Proteomes" id="UP000279284"/>
    </source>
</evidence>
<dbReference type="NCBIfam" id="NF038104">
    <property type="entry name" value="lipo_NF038104"/>
    <property type="match status" value="1"/>
</dbReference>
<reference evidence="3 4" key="1">
    <citation type="submission" date="2018-12" db="EMBL/GenBank/DDBJ databases">
        <authorList>
            <consortium name="Pathogen Informatics"/>
        </authorList>
    </citation>
    <scope>NUCLEOTIDE SEQUENCE [LARGE SCALE GENOMIC DNA]</scope>
    <source>
        <strain evidence="3 4">NCTC10296</strain>
    </source>
</reference>
<evidence type="ECO:0000256" key="2">
    <source>
        <dbReference type="SAM" id="SignalP"/>
    </source>
</evidence>
<accession>A0A3S4NP73</accession>
<protein>
    <recommendedName>
        <fullName evidence="5">Lipoprotein</fullName>
    </recommendedName>
</protein>
<proteinExistence type="predicted"/>
<dbReference type="STRING" id="493.BWD07_08750"/>
<feature type="chain" id="PRO_5018728242" description="Lipoprotein" evidence="2">
    <location>
        <begin position="26"/>
        <end position="83"/>
    </location>
</feature>
<dbReference type="EMBL" id="LR134313">
    <property type="protein sequence ID" value="VEF02304.1"/>
    <property type="molecule type" value="Genomic_DNA"/>
</dbReference>
<sequence>MKHCLRLGALFLCCFGLQGCLVASAVDLAATTVFTAGKVVVKGTGAVIDAAIPDKDEDKEQKKKRKKEKHEEAIQAADYEPAQ</sequence>